<evidence type="ECO:0000313" key="8">
    <source>
        <dbReference type="Proteomes" id="UP000198379"/>
    </source>
</evidence>
<evidence type="ECO:0000259" key="6">
    <source>
        <dbReference type="PROSITE" id="PS51007"/>
    </source>
</evidence>
<gene>
    <name evidence="7" type="ORF">SAMN06265376_101914</name>
</gene>
<dbReference type="InterPro" id="IPR009056">
    <property type="entry name" value="Cyt_c-like_dom"/>
</dbReference>
<dbReference type="SUPFAM" id="SSF46626">
    <property type="entry name" value="Cytochrome c"/>
    <property type="match status" value="1"/>
</dbReference>
<protein>
    <submittedName>
        <fullName evidence="7">Cytochrome C oxidase, cbb3-type, subunit III</fullName>
    </submittedName>
</protein>
<evidence type="ECO:0000256" key="3">
    <source>
        <dbReference type="ARBA" id="ARBA00023004"/>
    </source>
</evidence>
<keyword evidence="2 4" id="KW-0479">Metal-binding</keyword>
<keyword evidence="1 4" id="KW-0349">Heme</keyword>
<dbReference type="Gene3D" id="1.10.760.10">
    <property type="entry name" value="Cytochrome c-like domain"/>
    <property type="match status" value="1"/>
</dbReference>
<evidence type="ECO:0000256" key="1">
    <source>
        <dbReference type="ARBA" id="ARBA00022617"/>
    </source>
</evidence>
<dbReference type="GO" id="GO:0046872">
    <property type="term" value="F:metal ion binding"/>
    <property type="evidence" value="ECO:0007669"/>
    <property type="project" value="UniProtKB-KW"/>
</dbReference>
<sequence>MKDNTVLIYAVTLIGIALLSYILWNLDYSQQPIEEPVAVNNNFCGTVGFNTHTSLGREGRVLFKSNCAACHKLYKPMMGPALYGSMERFPSDSIFHEYIKGQKVLDSLEHNASKNINWFPHLSLEEAKALREYISVP</sequence>
<accession>A0A238WCI8</accession>
<dbReference type="Pfam" id="PF13442">
    <property type="entry name" value="Cytochrome_CBB3"/>
    <property type="match status" value="1"/>
</dbReference>
<proteinExistence type="predicted"/>
<reference evidence="7 8" key="1">
    <citation type="submission" date="2017-06" db="EMBL/GenBank/DDBJ databases">
        <authorList>
            <person name="Kim H.J."/>
            <person name="Triplett B.A."/>
        </authorList>
    </citation>
    <scope>NUCLEOTIDE SEQUENCE [LARGE SCALE GENOMIC DNA]</scope>
    <source>
        <strain evidence="7 8">DSM 25597</strain>
    </source>
</reference>
<dbReference type="OrthoDB" id="955119at2"/>
<evidence type="ECO:0000256" key="5">
    <source>
        <dbReference type="SAM" id="Phobius"/>
    </source>
</evidence>
<dbReference type="AlphaFoldDB" id="A0A238WCI8"/>
<dbReference type="GO" id="GO:0020037">
    <property type="term" value="F:heme binding"/>
    <property type="evidence" value="ECO:0007669"/>
    <property type="project" value="InterPro"/>
</dbReference>
<feature type="transmembrane region" description="Helical" evidence="5">
    <location>
        <begin position="6"/>
        <end position="24"/>
    </location>
</feature>
<dbReference type="RefSeq" id="WP_089370221.1">
    <property type="nucleotide sequence ID" value="NZ_BMEP01000002.1"/>
</dbReference>
<keyword evidence="3 4" id="KW-0408">Iron</keyword>
<keyword evidence="5" id="KW-0812">Transmembrane</keyword>
<keyword evidence="8" id="KW-1185">Reference proteome</keyword>
<keyword evidence="5" id="KW-1133">Transmembrane helix</keyword>
<keyword evidence="5" id="KW-0472">Membrane</keyword>
<name>A0A238WCI8_9FLAO</name>
<dbReference type="EMBL" id="FZNY01000001">
    <property type="protein sequence ID" value="SNR43963.1"/>
    <property type="molecule type" value="Genomic_DNA"/>
</dbReference>
<evidence type="ECO:0000313" key="7">
    <source>
        <dbReference type="EMBL" id="SNR43963.1"/>
    </source>
</evidence>
<evidence type="ECO:0000256" key="2">
    <source>
        <dbReference type="ARBA" id="ARBA00022723"/>
    </source>
</evidence>
<evidence type="ECO:0000256" key="4">
    <source>
        <dbReference type="PROSITE-ProRule" id="PRU00433"/>
    </source>
</evidence>
<dbReference type="InterPro" id="IPR036909">
    <property type="entry name" value="Cyt_c-like_dom_sf"/>
</dbReference>
<dbReference type="PROSITE" id="PS51007">
    <property type="entry name" value="CYTC"/>
    <property type="match status" value="1"/>
</dbReference>
<dbReference type="Proteomes" id="UP000198379">
    <property type="component" value="Unassembled WGS sequence"/>
</dbReference>
<dbReference type="GO" id="GO:0009055">
    <property type="term" value="F:electron transfer activity"/>
    <property type="evidence" value="ECO:0007669"/>
    <property type="project" value="InterPro"/>
</dbReference>
<feature type="domain" description="Cytochrome c" evidence="6">
    <location>
        <begin position="54"/>
        <end position="137"/>
    </location>
</feature>
<organism evidence="7 8">
    <name type="scientific">Dokdonia pacifica</name>
    <dbReference type="NCBI Taxonomy" id="1627892"/>
    <lineage>
        <taxon>Bacteria</taxon>
        <taxon>Pseudomonadati</taxon>
        <taxon>Bacteroidota</taxon>
        <taxon>Flavobacteriia</taxon>
        <taxon>Flavobacteriales</taxon>
        <taxon>Flavobacteriaceae</taxon>
        <taxon>Dokdonia</taxon>
    </lineage>
</organism>